<dbReference type="PROSITE" id="PS50240">
    <property type="entry name" value="TRYPSIN_DOM"/>
    <property type="match status" value="1"/>
</dbReference>
<dbReference type="PRINTS" id="PR00722">
    <property type="entry name" value="CHYMOTRYPSIN"/>
</dbReference>
<dbReference type="InterPro" id="IPR018114">
    <property type="entry name" value="TRYPSIN_HIS"/>
</dbReference>
<evidence type="ECO:0000256" key="4">
    <source>
        <dbReference type="SAM" id="Phobius"/>
    </source>
</evidence>
<feature type="transmembrane region" description="Helical" evidence="4">
    <location>
        <begin position="344"/>
        <end position="360"/>
    </location>
</feature>
<feature type="domain" description="Peptidase S1" evidence="6">
    <location>
        <begin position="46"/>
        <end position="323"/>
    </location>
</feature>
<gene>
    <name evidence="7" type="ORF">BpHYR1_043404</name>
</gene>
<evidence type="ECO:0000256" key="2">
    <source>
        <dbReference type="ARBA" id="ARBA00024195"/>
    </source>
</evidence>
<evidence type="ECO:0000256" key="5">
    <source>
        <dbReference type="SAM" id="SignalP"/>
    </source>
</evidence>
<sequence length="363" mass="40691">MKLELLLLILVFLVEARHSYNKTNQCDILPDCDMCGRITIELNTKIIGGQEAIPFSWPSIALIVFNYKFYYSLQNKVYQSTKFSICGGTLINHDTVVTAAHCLVSQVSYGPDFFNRYTKKVTPNSFYPTYESMYTVYLGVHDISSILDGGYSLPGHKISSFTQHHNYSQLKNDIAVIRLQEGVTFGEKIKPACLPDYEKYPPDRDVPVWTAGWGKTSVVGSVSNKLNNVQVKLYDASACSFISLYHGIRDWSNYLCAGELEGGKDSCQGDSGGPLFIKEKNGHRQKFVLIGITSFGIGCAEPGLAGVYTKVGSYLSWIKEISLANKTQLAKNFYFINRSNNTCFSYLLFVVNIFILNISIKKY</sequence>
<dbReference type="STRING" id="10195.A0A3M7SP14"/>
<protein>
    <submittedName>
        <fullName evidence="7">Transmembrane protease serine 3 isoform X1</fullName>
    </submittedName>
</protein>
<feature type="signal peptide" evidence="5">
    <location>
        <begin position="1"/>
        <end position="16"/>
    </location>
</feature>
<dbReference type="GO" id="GO:0006508">
    <property type="term" value="P:proteolysis"/>
    <property type="evidence" value="ECO:0007669"/>
    <property type="project" value="UniProtKB-KW"/>
</dbReference>
<keyword evidence="5" id="KW-0732">Signal</keyword>
<feature type="chain" id="PRO_5018276385" evidence="5">
    <location>
        <begin position="17"/>
        <end position="363"/>
    </location>
</feature>
<dbReference type="PANTHER" id="PTHR24252:SF21">
    <property type="entry name" value="TRANSMEMBRANE SERINE PROTEASE 12"/>
    <property type="match status" value="1"/>
</dbReference>
<evidence type="ECO:0000313" key="8">
    <source>
        <dbReference type="Proteomes" id="UP000276133"/>
    </source>
</evidence>
<evidence type="ECO:0000256" key="1">
    <source>
        <dbReference type="ARBA" id="ARBA00023157"/>
    </source>
</evidence>
<name>A0A3M7SP14_BRAPC</name>
<reference evidence="7 8" key="1">
    <citation type="journal article" date="2018" name="Sci. Rep.">
        <title>Genomic signatures of local adaptation to the degree of environmental predictability in rotifers.</title>
        <authorList>
            <person name="Franch-Gras L."/>
            <person name="Hahn C."/>
            <person name="Garcia-Roger E.M."/>
            <person name="Carmona M.J."/>
            <person name="Serra M."/>
            <person name="Gomez A."/>
        </authorList>
    </citation>
    <scope>NUCLEOTIDE SEQUENCE [LARGE SCALE GENOMIC DNA]</scope>
    <source>
        <strain evidence="7">HYR1</strain>
    </source>
</reference>
<dbReference type="InterPro" id="IPR033116">
    <property type="entry name" value="TRYPSIN_SER"/>
</dbReference>
<dbReference type="InterPro" id="IPR001314">
    <property type="entry name" value="Peptidase_S1A"/>
</dbReference>
<keyword evidence="4 7" id="KW-0812">Transmembrane</keyword>
<evidence type="ECO:0000259" key="6">
    <source>
        <dbReference type="PROSITE" id="PS50240"/>
    </source>
</evidence>
<dbReference type="FunFam" id="2.40.10.10:FF:000002">
    <property type="entry name" value="Transmembrane protease serine"/>
    <property type="match status" value="1"/>
</dbReference>
<evidence type="ECO:0000313" key="7">
    <source>
        <dbReference type="EMBL" id="RNA37347.1"/>
    </source>
</evidence>
<dbReference type="GO" id="GO:0004252">
    <property type="term" value="F:serine-type endopeptidase activity"/>
    <property type="evidence" value="ECO:0007669"/>
    <property type="project" value="InterPro"/>
</dbReference>
<dbReference type="SUPFAM" id="SSF50494">
    <property type="entry name" value="Trypsin-like serine proteases"/>
    <property type="match status" value="1"/>
</dbReference>
<comment type="similarity">
    <text evidence="2">Belongs to the peptidase S1 family. CLIP subfamily.</text>
</comment>
<keyword evidence="1" id="KW-1015">Disulfide bond</keyword>
<proteinExistence type="inferred from homology"/>
<accession>A0A3M7SP14</accession>
<keyword evidence="4" id="KW-1133">Transmembrane helix</keyword>
<dbReference type="PANTHER" id="PTHR24252">
    <property type="entry name" value="ACROSIN-RELATED"/>
    <property type="match status" value="1"/>
</dbReference>
<keyword evidence="3" id="KW-0720">Serine protease</keyword>
<dbReference type="OrthoDB" id="93664at2759"/>
<dbReference type="InterPro" id="IPR001254">
    <property type="entry name" value="Trypsin_dom"/>
</dbReference>
<dbReference type="EMBL" id="REGN01001056">
    <property type="protein sequence ID" value="RNA37347.1"/>
    <property type="molecule type" value="Genomic_DNA"/>
</dbReference>
<dbReference type="AlphaFoldDB" id="A0A3M7SP14"/>
<keyword evidence="3 7" id="KW-0645">Protease</keyword>
<dbReference type="PROSITE" id="PS00134">
    <property type="entry name" value="TRYPSIN_HIS"/>
    <property type="match status" value="1"/>
</dbReference>
<dbReference type="SMART" id="SM00020">
    <property type="entry name" value="Tryp_SPc"/>
    <property type="match status" value="1"/>
</dbReference>
<dbReference type="InterPro" id="IPR009003">
    <property type="entry name" value="Peptidase_S1_PA"/>
</dbReference>
<dbReference type="PROSITE" id="PS00135">
    <property type="entry name" value="TRYPSIN_SER"/>
    <property type="match status" value="1"/>
</dbReference>
<keyword evidence="3" id="KW-0378">Hydrolase</keyword>
<keyword evidence="4" id="KW-0472">Membrane</keyword>
<keyword evidence="8" id="KW-1185">Reference proteome</keyword>
<dbReference type="Gene3D" id="2.40.10.10">
    <property type="entry name" value="Trypsin-like serine proteases"/>
    <property type="match status" value="1"/>
</dbReference>
<dbReference type="Proteomes" id="UP000276133">
    <property type="component" value="Unassembled WGS sequence"/>
</dbReference>
<comment type="caution">
    <text evidence="7">The sequence shown here is derived from an EMBL/GenBank/DDBJ whole genome shotgun (WGS) entry which is preliminary data.</text>
</comment>
<dbReference type="InterPro" id="IPR043504">
    <property type="entry name" value="Peptidase_S1_PA_chymotrypsin"/>
</dbReference>
<dbReference type="CDD" id="cd00190">
    <property type="entry name" value="Tryp_SPc"/>
    <property type="match status" value="1"/>
</dbReference>
<evidence type="ECO:0000256" key="3">
    <source>
        <dbReference type="RuleBase" id="RU363034"/>
    </source>
</evidence>
<organism evidence="7 8">
    <name type="scientific">Brachionus plicatilis</name>
    <name type="common">Marine rotifer</name>
    <name type="synonym">Brachionus muelleri</name>
    <dbReference type="NCBI Taxonomy" id="10195"/>
    <lineage>
        <taxon>Eukaryota</taxon>
        <taxon>Metazoa</taxon>
        <taxon>Spiralia</taxon>
        <taxon>Gnathifera</taxon>
        <taxon>Rotifera</taxon>
        <taxon>Eurotatoria</taxon>
        <taxon>Monogononta</taxon>
        <taxon>Pseudotrocha</taxon>
        <taxon>Ploima</taxon>
        <taxon>Brachionidae</taxon>
        <taxon>Brachionus</taxon>
    </lineage>
</organism>
<dbReference type="Pfam" id="PF00089">
    <property type="entry name" value="Trypsin"/>
    <property type="match status" value="1"/>
</dbReference>